<organism evidence="4 5">
    <name type="scientific">Corallococcus macrosporus DSM 14697</name>
    <dbReference type="NCBI Taxonomy" id="1189310"/>
    <lineage>
        <taxon>Bacteria</taxon>
        <taxon>Pseudomonadati</taxon>
        <taxon>Myxococcota</taxon>
        <taxon>Myxococcia</taxon>
        <taxon>Myxococcales</taxon>
        <taxon>Cystobacterineae</taxon>
        <taxon>Myxococcaceae</taxon>
        <taxon>Corallococcus</taxon>
    </lineage>
</organism>
<dbReference type="Proteomes" id="UP000217343">
    <property type="component" value="Chromosome"/>
</dbReference>
<dbReference type="KEGG" id="mmas:MYMAC_006042"/>
<dbReference type="GO" id="GO:0016757">
    <property type="term" value="F:glycosyltransferase activity"/>
    <property type="evidence" value="ECO:0007669"/>
    <property type="project" value="TreeGrafter"/>
</dbReference>
<evidence type="ECO:0000313" key="5">
    <source>
        <dbReference type="Proteomes" id="UP000217343"/>
    </source>
</evidence>
<name>A0A250K4X6_9BACT</name>
<dbReference type="Pfam" id="PF13439">
    <property type="entry name" value="Glyco_transf_4"/>
    <property type="match status" value="1"/>
</dbReference>
<evidence type="ECO:0000313" key="4">
    <source>
        <dbReference type="EMBL" id="ATB50386.1"/>
    </source>
</evidence>
<feature type="region of interest" description="Disordered" evidence="2">
    <location>
        <begin position="1"/>
        <end position="32"/>
    </location>
</feature>
<keyword evidence="1 4" id="KW-0808">Transferase</keyword>
<dbReference type="CDD" id="cd03801">
    <property type="entry name" value="GT4_PimA-like"/>
    <property type="match status" value="1"/>
</dbReference>
<dbReference type="SUPFAM" id="SSF53756">
    <property type="entry name" value="UDP-Glycosyltransferase/glycogen phosphorylase"/>
    <property type="match status" value="1"/>
</dbReference>
<dbReference type="PANTHER" id="PTHR46401:SF2">
    <property type="entry name" value="GLYCOSYLTRANSFERASE WBBK-RELATED"/>
    <property type="match status" value="1"/>
</dbReference>
<proteinExistence type="predicted"/>
<dbReference type="AlphaFoldDB" id="A0A250K4X6"/>
<dbReference type="Gene3D" id="3.40.50.2000">
    <property type="entry name" value="Glycogen Phosphorylase B"/>
    <property type="match status" value="2"/>
</dbReference>
<feature type="domain" description="Glycosyltransferase subfamily 4-like N-terminal" evidence="3">
    <location>
        <begin position="52"/>
        <end position="214"/>
    </location>
</feature>
<accession>A0A250K4X6</accession>
<dbReference type="GO" id="GO:0009103">
    <property type="term" value="P:lipopolysaccharide biosynthetic process"/>
    <property type="evidence" value="ECO:0007669"/>
    <property type="project" value="TreeGrafter"/>
</dbReference>
<protein>
    <submittedName>
        <fullName evidence="4">Glycosyl transferase family 1</fullName>
    </submittedName>
</protein>
<evidence type="ECO:0000259" key="3">
    <source>
        <dbReference type="Pfam" id="PF13439"/>
    </source>
</evidence>
<keyword evidence="5" id="KW-1185">Reference proteome</keyword>
<dbReference type="EMBL" id="CP022203">
    <property type="protein sequence ID" value="ATB50386.1"/>
    <property type="molecule type" value="Genomic_DNA"/>
</dbReference>
<sequence length="407" mass="44675">MNSQRMRMASEEEGLDGGALLREGRPASGRDVASGRSVRRVLMTADAVGDVWTYALELTRALAPHGVEVTLATMGAPLSSAQWAEARGIPNLAVEEGRFRLEWMEDPWEDVRSAGEWLLALERRVCPDVVHLNGYVHGALPWLHRPLVVGHACRLSWWRAVKGEDAPERHARYREAVRAGLHAAGRVVAPSRDLLAALQAHYGPLAAAEVIPHARRPDRAPPRSEREPFILSVGSPWDEAKNVSVLEAAAPRLGWPVKLVGDARHPSERKAEPRNLQWMGHLAPHALAEWMARASIFALPARYAPFGLAALEAALSGCALVLGDLPSLREVWGDGAACFVPPDDVDALVETLERLREDAALRTRLALRARAWALTYAPRRMASRYLSAYARLTSAQDALSHPGTPRH</sequence>
<evidence type="ECO:0000256" key="1">
    <source>
        <dbReference type="ARBA" id="ARBA00022679"/>
    </source>
</evidence>
<dbReference type="InterPro" id="IPR028098">
    <property type="entry name" value="Glyco_trans_4-like_N"/>
</dbReference>
<gene>
    <name evidence="4" type="ORF">MYMAC_006042</name>
</gene>
<evidence type="ECO:0000256" key="2">
    <source>
        <dbReference type="SAM" id="MobiDB-lite"/>
    </source>
</evidence>
<dbReference type="Pfam" id="PF13692">
    <property type="entry name" value="Glyco_trans_1_4"/>
    <property type="match status" value="1"/>
</dbReference>
<dbReference type="PANTHER" id="PTHR46401">
    <property type="entry name" value="GLYCOSYLTRANSFERASE WBBK-RELATED"/>
    <property type="match status" value="1"/>
</dbReference>
<reference evidence="4 5" key="1">
    <citation type="submission" date="2017-06" db="EMBL/GenBank/DDBJ databases">
        <title>Sequencing and comparative analysis of myxobacterial genomes.</title>
        <authorList>
            <person name="Rupp O."/>
            <person name="Goesmann A."/>
            <person name="Sogaard-Andersen L."/>
        </authorList>
    </citation>
    <scope>NUCLEOTIDE SEQUENCE [LARGE SCALE GENOMIC DNA]</scope>
    <source>
        <strain evidence="4 5">DSM 14697</strain>
    </source>
</reference>